<evidence type="ECO:0000313" key="2">
    <source>
        <dbReference type="Proteomes" id="UP000054047"/>
    </source>
</evidence>
<dbReference type="Gene3D" id="2.10.25.10">
    <property type="entry name" value="Laminin"/>
    <property type="match status" value="1"/>
</dbReference>
<dbReference type="Proteomes" id="UP000054047">
    <property type="component" value="Unassembled WGS sequence"/>
</dbReference>
<dbReference type="CDD" id="cd00054">
    <property type="entry name" value="EGF_CA"/>
    <property type="match status" value="1"/>
</dbReference>
<dbReference type="AlphaFoldDB" id="A0A0C2GRW9"/>
<proteinExistence type="predicted"/>
<dbReference type="EMBL" id="KN728288">
    <property type="protein sequence ID" value="KIH64035.1"/>
    <property type="molecule type" value="Genomic_DNA"/>
</dbReference>
<protein>
    <recommendedName>
        <fullName evidence="3">Calcium binding EGF domain protein</fullName>
    </recommendedName>
</protein>
<reference evidence="1 2" key="1">
    <citation type="submission" date="2013-12" db="EMBL/GenBank/DDBJ databases">
        <title>Draft genome of the parsitic nematode Ancylostoma duodenale.</title>
        <authorList>
            <person name="Mitreva M."/>
        </authorList>
    </citation>
    <scope>NUCLEOTIDE SEQUENCE [LARGE SCALE GENOMIC DNA]</scope>
    <source>
        <strain evidence="1 2">Zhejiang</strain>
    </source>
</reference>
<accession>A0A0C2GRW9</accession>
<gene>
    <name evidence="1" type="ORF">ANCDUO_05662</name>
</gene>
<evidence type="ECO:0008006" key="3">
    <source>
        <dbReference type="Google" id="ProtNLM"/>
    </source>
</evidence>
<evidence type="ECO:0000313" key="1">
    <source>
        <dbReference type="EMBL" id="KIH64035.1"/>
    </source>
</evidence>
<keyword evidence="2" id="KW-1185">Reference proteome</keyword>
<name>A0A0C2GRW9_9BILA</name>
<dbReference type="SUPFAM" id="SSF57196">
    <property type="entry name" value="EGF/Laminin"/>
    <property type="match status" value="1"/>
</dbReference>
<sequence length="129" mass="14411">MEEIHAIKRMVAAQTEDAHLDGRALRYVMKDECELDDVCPSAQPDCLNTPGSYLCICFEYDEENKRCKGSKSAQHLEEKIPVQIVPVQPSFGRTTAAIKPPALRNRFVSTTQRTTTTAVTTTRQPTTVL</sequence>
<dbReference type="OrthoDB" id="10045365at2759"/>
<organism evidence="1 2">
    <name type="scientific">Ancylostoma duodenale</name>
    <dbReference type="NCBI Taxonomy" id="51022"/>
    <lineage>
        <taxon>Eukaryota</taxon>
        <taxon>Metazoa</taxon>
        <taxon>Ecdysozoa</taxon>
        <taxon>Nematoda</taxon>
        <taxon>Chromadorea</taxon>
        <taxon>Rhabditida</taxon>
        <taxon>Rhabditina</taxon>
        <taxon>Rhabditomorpha</taxon>
        <taxon>Strongyloidea</taxon>
        <taxon>Ancylostomatidae</taxon>
        <taxon>Ancylostomatinae</taxon>
        <taxon>Ancylostoma</taxon>
    </lineage>
</organism>